<dbReference type="InterPro" id="IPR003804">
    <property type="entry name" value="Lactate_perm"/>
</dbReference>
<dbReference type="GO" id="GO:0015129">
    <property type="term" value="F:lactate transmembrane transporter activity"/>
    <property type="evidence" value="ECO:0007669"/>
    <property type="project" value="UniProtKB-UniRule"/>
</dbReference>
<comment type="caution">
    <text evidence="9">The sequence shown here is derived from an EMBL/GenBank/DDBJ whole genome shotgun (WGS) entry which is preliminary data.</text>
</comment>
<feature type="transmembrane region" description="Helical" evidence="8">
    <location>
        <begin position="101"/>
        <end position="126"/>
    </location>
</feature>
<reference evidence="9" key="1">
    <citation type="submission" date="2022-09" db="EMBL/GenBank/DDBJ databases">
        <title>Rhodovastum sp. nov. RN2-1 isolated from soil in Seongnam, South Korea.</title>
        <authorList>
            <person name="Le N.T."/>
        </authorList>
    </citation>
    <scope>NUCLEOTIDE SEQUENCE</scope>
    <source>
        <strain evidence="9">RN2-1</strain>
    </source>
</reference>
<gene>
    <name evidence="9" type="ORF">OL599_21520</name>
</gene>
<evidence type="ECO:0000256" key="8">
    <source>
        <dbReference type="RuleBase" id="RU365092"/>
    </source>
</evidence>
<comment type="subcellular location">
    <subcellularLocation>
        <location evidence="8">Cell inner membrane</location>
        <topology evidence="8">Multi-pass membrane protein</topology>
    </subcellularLocation>
    <subcellularLocation>
        <location evidence="1">Cell membrane</location>
        <topology evidence="1">Multi-pass membrane protein</topology>
    </subcellularLocation>
</comment>
<accession>A0AA42CJS4</accession>
<dbReference type="AlphaFoldDB" id="A0AA42CJS4"/>
<evidence type="ECO:0000256" key="2">
    <source>
        <dbReference type="ARBA" id="ARBA00010100"/>
    </source>
</evidence>
<keyword evidence="3 8" id="KW-0813">Transport</keyword>
<feature type="transmembrane region" description="Helical" evidence="8">
    <location>
        <begin position="61"/>
        <end position="81"/>
    </location>
</feature>
<comment type="caution">
    <text evidence="8">Lacks conserved residue(s) required for the propagation of feature annotation.</text>
</comment>
<keyword evidence="6 8" id="KW-1133">Transmembrane helix</keyword>
<evidence type="ECO:0000313" key="9">
    <source>
        <dbReference type="EMBL" id="MCW3477155.1"/>
    </source>
</evidence>
<feature type="transmembrane region" description="Helical" evidence="8">
    <location>
        <begin position="133"/>
        <end position="152"/>
    </location>
</feature>
<dbReference type="Pfam" id="PF02652">
    <property type="entry name" value="Lactate_perm"/>
    <property type="match status" value="1"/>
</dbReference>
<feature type="transmembrane region" description="Helical" evidence="8">
    <location>
        <begin position="262"/>
        <end position="281"/>
    </location>
</feature>
<dbReference type="GO" id="GO:0005886">
    <property type="term" value="C:plasma membrane"/>
    <property type="evidence" value="ECO:0007669"/>
    <property type="project" value="UniProtKB-SubCell"/>
</dbReference>
<keyword evidence="7 8" id="KW-0472">Membrane</keyword>
<evidence type="ECO:0000256" key="1">
    <source>
        <dbReference type="ARBA" id="ARBA00004651"/>
    </source>
</evidence>
<reference evidence="9" key="2">
    <citation type="submission" date="2022-10" db="EMBL/GenBank/DDBJ databases">
        <authorList>
            <person name="Trinh H.N."/>
        </authorList>
    </citation>
    <scope>NUCLEOTIDE SEQUENCE</scope>
    <source>
        <strain evidence="9">RN2-1</strain>
    </source>
</reference>
<feature type="transmembrane region" description="Helical" evidence="8">
    <location>
        <begin position="364"/>
        <end position="384"/>
    </location>
</feature>
<feature type="transmembrane region" description="Helical" evidence="8">
    <location>
        <begin position="293"/>
        <end position="314"/>
    </location>
</feature>
<name>A0AA42CJS4_9PROT</name>
<evidence type="ECO:0000256" key="4">
    <source>
        <dbReference type="ARBA" id="ARBA00022475"/>
    </source>
</evidence>
<evidence type="ECO:0000256" key="7">
    <source>
        <dbReference type="ARBA" id="ARBA00023136"/>
    </source>
</evidence>
<sequence>MTLLIQALPLLALVALLASGRTGPVLACAVALALTLPAAWLAEPGAGVMASFVADSAAQGLWLAVIPVGIIIGGLVFHAAVGAHQDTAQPDRPGDAADVLFTGAFLLGPFAETVTGFGVGCVFAVASFRRIGVAGAPAAAIGLLSQLLIPWGGLGPGTAVGAALAGVPAQELAARNAIILAAELPFVLLLFWRLSAIAGHPVPNSRRAEQLAWVGAVGGLLVVWHHLVPWEVCGLLATGPVLAAKLLRNAPPRGREGWQRAVAAAFPYTLLAAVLLGSRLWRDAPALRPFPDLPALPLNHAMAALWLVALALLLRRANPAGVALGALRRAQRPALALLMFVLLARFLSNAGVPQALATALAGALGQFAPFAAPLLAGIAGFFAGTNVGSNAAMMPLQAALGRVAGLGPTVLPAVQNGTLFLVLSPQISAIASGLAGDGATPARVWRLAWPLFALGLAVGLVAVAVG</sequence>
<dbReference type="Proteomes" id="UP001165679">
    <property type="component" value="Unassembled WGS sequence"/>
</dbReference>
<keyword evidence="8" id="KW-0997">Cell inner membrane</keyword>
<evidence type="ECO:0000256" key="3">
    <source>
        <dbReference type="ARBA" id="ARBA00022448"/>
    </source>
</evidence>
<evidence type="ECO:0000256" key="5">
    <source>
        <dbReference type="ARBA" id="ARBA00022692"/>
    </source>
</evidence>
<protein>
    <recommendedName>
        <fullName evidence="8">L-lactate permease</fullName>
    </recommendedName>
</protein>
<keyword evidence="5 8" id="KW-0812">Transmembrane</keyword>
<evidence type="ECO:0000256" key="6">
    <source>
        <dbReference type="ARBA" id="ARBA00022989"/>
    </source>
</evidence>
<feature type="transmembrane region" description="Helical" evidence="8">
    <location>
        <begin position="334"/>
        <end position="352"/>
    </location>
</feature>
<comment type="function">
    <text evidence="8">Uptake of L-lactate across the membrane. Can also transport D-lactate and glycolate.</text>
</comment>
<feature type="transmembrane region" description="Helical" evidence="8">
    <location>
        <begin position="447"/>
        <end position="465"/>
    </location>
</feature>
<feature type="transmembrane region" description="Helical" evidence="8">
    <location>
        <begin position="172"/>
        <end position="191"/>
    </location>
</feature>
<keyword evidence="10" id="KW-1185">Reference proteome</keyword>
<evidence type="ECO:0000313" key="10">
    <source>
        <dbReference type="Proteomes" id="UP001165679"/>
    </source>
</evidence>
<organism evidence="9 10">
    <name type="scientific">Limobrevibacterium gyesilva</name>
    <dbReference type="NCBI Taxonomy" id="2991712"/>
    <lineage>
        <taxon>Bacteria</taxon>
        <taxon>Pseudomonadati</taxon>
        <taxon>Pseudomonadota</taxon>
        <taxon>Alphaproteobacteria</taxon>
        <taxon>Acetobacterales</taxon>
        <taxon>Acetobacteraceae</taxon>
        <taxon>Limobrevibacterium</taxon>
    </lineage>
</organism>
<comment type="similarity">
    <text evidence="2 8">Belongs to the lactate permease family.</text>
</comment>
<proteinExistence type="inferred from homology"/>
<dbReference type="EMBL" id="JAPDNT010000030">
    <property type="protein sequence ID" value="MCW3477155.1"/>
    <property type="molecule type" value="Genomic_DNA"/>
</dbReference>
<dbReference type="RefSeq" id="WP_264716083.1">
    <property type="nucleotide sequence ID" value="NZ_JAPDNT010000030.1"/>
</dbReference>
<keyword evidence="4" id="KW-1003">Cell membrane</keyword>